<dbReference type="GO" id="GO:0005524">
    <property type="term" value="F:ATP binding"/>
    <property type="evidence" value="ECO:0007669"/>
    <property type="project" value="UniProtKB-UniRule"/>
</dbReference>
<dbReference type="SMR" id="A0A7M7M250"/>
<dbReference type="Pfam" id="PF00069">
    <property type="entry name" value="Pkinase"/>
    <property type="match status" value="1"/>
</dbReference>
<dbReference type="SMART" id="SM00220">
    <property type="entry name" value="S_TKc"/>
    <property type="match status" value="1"/>
</dbReference>
<evidence type="ECO:0000259" key="8">
    <source>
        <dbReference type="PROSITE" id="PS50011"/>
    </source>
</evidence>
<dbReference type="OrthoDB" id="193931at2759"/>
<sequence length="750" mass="83417">MSRVLPKTPKPARSFVTPPPSARCVARLLLLFPSHRPATRRQNDRYFRASGRAITSVSRESRLTLSLPSASRKSVQQCRCVFDSFDTRREKNPRKGGAAVENLAPAGSDRRAPPSHRGAVFAGLGRARGDAERKRSVELSLSIRAVEMTRPLMEVTTRTSYASHQQQAVQRMRLVSVGNYEMTRLLGRGNFARVVEAVHSVLKAKVAIKIIDTSRITQEYVIKNLTREAKILSMLNHPSIVRLYETIQCGPVYYLVTELATGGDLYSHVRSQASGRLDETSARSYARQLVAALQHMHSRDIVHRDLKMENVMLHDEKKERIKIVDFGLSNLHDCANPLKTQCGSPEYAAPELFVRGKKYGPEVDFWSLGVILYVMGAGRLPFLSPRDGRTTAEECRRRLMGQINRGLAAPQERAISTLSAEYRDLVARLLTPAAHRRIAMDELRRHPWILDRRRLGGEDGSPAVDHQAILQELLDFTGMTRQAIDAELGGKRFGTLGGMYNIIAHELQRAGPSGGFKSKRGRMLRQLKQNLSKPYAPLINASCRSKAMRMASSQMEPFVDDHQPDLPFSIAEYDRNSKKVIQAPLAAVIQTPTKTVANSKDPLKFPSKNLKNRPVTITTSKRLPPTAAGLRKSALRPLSEQITRNRIKPNSGLRSGKISQREKPIRTNAPSGQVGARHSCLSRQSPALLQSLGQGDDRRTAAPSAALLGLAKGNIDASKISRSRNKAAELVALLERKQREKRSRREVGSL</sequence>
<dbReference type="PROSITE" id="PS50011">
    <property type="entry name" value="PROTEIN_KINASE_DOM"/>
    <property type="match status" value="1"/>
</dbReference>
<dbReference type="InterPro" id="IPR017441">
    <property type="entry name" value="Protein_kinase_ATP_BS"/>
</dbReference>
<name>A0A7M7M250_NASVI</name>
<dbReference type="SUPFAM" id="SSF56112">
    <property type="entry name" value="Protein kinase-like (PK-like)"/>
    <property type="match status" value="1"/>
</dbReference>
<keyword evidence="3 6" id="KW-0547">Nucleotide-binding</keyword>
<evidence type="ECO:0000313" key="9">
    <source>
        <dbReference type="EnsemblMetazoa" id="XP_016840622"/>
    </source>
</evidence>
<evidence type="ECO:0000256" key="7">
    <source>
        <dbReference type="SAM" id="MobiDB-lite"/>
    </source>
</evidence>
<feature type="region of interest" description="Disordered" evidence="7">
    <location>
        <begin position="646"/>
        <end position="680"/>
    </location>
</feature>
<keyword evidence="5 6" id="KW-0067">ATP-binding</keyword>
<dbReference type="Gene3D" id="1.10.510.10">
    <property type="entry name" value="Transferase(Phosphotransferase) domain 1"/>
    <property type="match status" value="1"/>
</dbReference>
<keyword evidence="4" id="KW-0418">Kinase</keyword>
<accession>A0A7M7M250</accession>
<reference evidence="9" key="1">
    <citation type="submission" date="2021-01" db="UniProtKB">
        <authorList>
            <consortium name="EnsemblMetazoa"/>
        </authorList>
    </citation>
    <scope>IDENTIFICATION</scope>
</reference>
<evidence type="ECO:0000256" key="3">
    <source>
        <dbReference type="ARBA" id="ARBA00022741"/>
    </source>
</evidence>
<evidence type="ECO:0000256" key="4">
    <source>
        <dbReference type="ARBA" id="ARBA00022777"/>
    </source>
</evidence>
<evidence type="ECO:0000256" key="1">
    <source>
        <dbReference type="ARBA" id="ARBA00022527"/>
    </source>
</evidence>
<feature type="region of interest" description="Disordered" evidence="7">
    <location>
        <begin position="89"/>
        <end position="116"/>
    </location>
</feature>
<dbReference type="InParanoid" id="A0A7M7M250"/>
<protein>
    <recommendedName>
        <fullName evidence="8">Protein kinase domain-containing protein</fullName>
    </recommendedName>
</protein>
<dbReference type="PANTHER" id="PTHR24346:SF79">
    <property type="entry name" value="PROTEIN KINASE DOMAIN-CONTAINING PROTEIN"/>
    <property type="match status" value="1"/>
</dbReference>
<keyword evidence="2" id="KW-0808">Transferase</keyword>
<dbReference type="InterPro" id="IPR000719">
    <property type="entry name" value="Prot_kinase_dom"/>
</dbReference>
<evidence type="ECO:0000256" key="6">
    <source>
        <dbReference type="PROSITE-ProRule" id="PRU10141"/>
    </source>
</evidence>
<dbReference type="PROSITE" id="PS00107">
    <property type="entry name" value="PROTEIN_KINASE_ATP"/>
    <property type="match status" value="1"/>
</dbReference>
<dbReference type="GO" id="GO:0004674">
    <property type="term" value="F:protein serine/threonine kinase activity"/>
    <property type="evidence" value="ECO:0007669"/>
    <property type="project" value="UniProtKB-KW"/>
</dbReference>
<evidence type="ECO:0000256" key="5">
    <source>
        <dbReference type="ARBA" id="ARBA00022840"/>
    </source>
</evidence>
<keyword evidence="1" id="KW-0723">Serine/threonine-protein kinase</keyword>
<dbReference type="AlphaFoldDB" id="A0A7M7M250"/>
<evidence type="ECO:0000313" key="10">
    <source>
        <dbReference type="Proteomes" id="UP000002358"/>
    </source>
</evidence>
<dbReference type="GO" id="GO:0005737">
    <property type="term" value="C:cytoplasm"/>
    <property type="evidence" value="ECO:0007669"/>
    <property type="project" value="TreeGrafter"/>
</dbReference>
<dbReference type="RefSeq" id="XP_016840622.1">
    <property type="nucleotide sequence ID" value="XM_016985133.3"/>
</dbReference>
<dbReference type="CDD" id="cd14003">
    <property type="entry name" value="STKc_AMPK-like"/>
    <property type="match status" value="1"/>
</dbReference>
<evidence type="ECO:0000256" key="2">
    <source>
        <dbReference type="ARBA" id="ARBA00022679"/>
    </source>
</evidence>
<dbReference type="Proteomes" id="UP000002358">
    <property type="component" value="Chromosome 4"/>
</dbReference>
<dbReference type="InterPro" id="IPR011009">
    <property type="entry name" value="Kinase-like_dom_sf"/>
</dbReference>
<dbReference type="PANTHER" id="PTHR24346">
    <property type="entry name" value="MAP/MICROTUBULE AFFINITY-REGULATING KINASE"/>
    <property type="match status" value="1"/>
</dbReference>
<organism evidence="9 10">
    <name type="scientific">Nasonia vitripennis</name>
    <name type="common">Parasitic wasp</name>
    <dbReference type="NCBI Taxonomy" id="7425"/>
    <lineage>
        <taxon>Eukaryota</taxon>
        <taxon>Metazoa</taxon>
        <taxon>Ecdysozoa</taxon>
        <taxon>Arthropoda</taxon>
        <taxon>Hexapoda</taxon>
        <taxon>Insecta</taxon>
        <taxon>Pterygota</taxon>
        <taxon>Neoptera</taxon>
        <taxon>Endopterygota</taxon>
        <taxon>Hymenoptera</taxon>
        <taxon>Apocrita</taxon>
        <taxon>Proctotrupomorpha</taxon>
        <taxon>Chalcidoidea</taxon>
        <taxon>Pteromalidae</taxon>
        <taxon>Pteromalinae</taxon>
        <taxon>Nasonia</taxon>
    </lineage>
</organism>
<dbReference type="FunFam" id="3.30.200.20:FF:000042">
    <property type="entry name" value="Aurora kinase A"/>
    <property type="match status" value="1"/>
</dbReference>
<dbReference type="GeneID" id="100123314"/>
<dbReference type="FunFam" id="1.10.510.10:FF:000571">
    <property type="entry name" value="Maternal embryonic leucine zipper kinase"/>
    <property type="match status" value="1"/>
</dbReference>
<proteinExistence type="predicted"/>
<dbReference type="PROSITE" id="PS00108">
    <property type="entry name" value="PROTEIN_KINASE_ST"/>
    <property type="match status" value="1"/>
</dbReference>
<feature type="binding site" evidence="6">
    <location>
        <position position="209"/>
    </location>
    <ligand>
        <name>ATP</name>
        <dbReference type="ChEBI" id="CHEBI:30616"/>
    </ligand>
</feature>
<keyword evidence="10" id="KW-1185">Reference proteome</keyword>
<dbReference type="InterPro" id="IPR008271">
    <property type="entry name" value="Ser/Thr_kinase_AS"/>
</dbReference>
<dbReference type="EnsemblMetazoa" id="XM_016985133">
    <property type="protein sequence ID" value="XP_016840622"/>
    <property type="gene ID" value="LOC100123314"/>
</dbReference>
<dbReference type="GO" id="GO:0035556">
    <property type="term" value="P:intracellular signal transduction"/>
    <property type="evidence" value="ECO:0007669"/>
    <property type="project" value="TreeGrafter"/>
</dbReference>
<feature type="domain" description="Protein kinase" evidence="8">
    <location>
        <begin position="180"/>
        <end position="449"/>
    </location>
</feature>